<proteinExistence type="inferred from homology"/>
<comment type="catalytic activity">
    <reaction evidence="9 10">
        <text>Release of signal peptides from bacterial membrane prolipoproteins. Hydrolyzes -Xaa-Yaa-Zaa-|-(S,diacylglyceryl)Cys-, in which Xaa is hydrophobic (preferably Leu), and Yaa (Ala or Ser) and Zaa (Gly or Ala) have small, neutral side chains.</text>
        <dbReference type="EC" id="3.4.23.36"/>
    </reaction>
</comment>
<comment type="subcellular location">
    <subcellularLocation>
        <location evidence="9">Cell membrane</location>
        <topology evidence="9">Multi-pass membrane protein</topology>
    </subcellularLocation>
</comment>
<dbReference type="HAMAP" id="MF_00161">
    <property type="entry name" value="LspA"/>
    <property type="match status" value="1"/>
</dbReference>
<dbReference type="AlphaFoldDB" id="A0A1L3GT30"/>
<evidence type="ECO:0000256" key="6">
    <source>
        <dbReference type="ARBA" id="ARBA00022801"/>
    </source>
</evidence>
<evidence type="ECO:0000256" key="5">
    <source>
        <dbReference type="ARBA" id="ARBA00022750"/>
    </source>
</evidence>
<keyword evidence="3 9" id="KW-0645">Protease</keyword>
<feature type="active site" evidence="9">
    <location>
        <position position="124"/>
    </location>
</feature>
<evidence type="ECO:0000256" key="7">
    <source>
        <dbReference type="ARBA" id="ARBA00022989"/>
    </source>
</evidence>
<comment type="caution">
    <text evidence="9">Lacks conserved residue(s) required for the propagation of feature annotation.</text>
</comment>
<dbReference type="STRING" id="1842532.A7E78_04390"/>
<reference evidence="12 13" key="1">
    <citation type="journal article" date="2017" name="Genome Announc.">
        <title>Complete Genome Sequences of Two Acetylene-Fermenting Pelobacter acetylenicus Strains.</title>
        <authorList>
            <person name="Sutton J.M."/>
            <person name="Baesman S.M."/>
            <person name="Fierst J.L."/>
            <person name="Poret-Peterson A.T."/>
            <person name="Oremland R.S."/>
            <person name="Dunlap D.S."/>
            <person name="Akob D.M."/>
        </authorList>
    </citation>
    <scope>NUCLEOTIDE SEQUENCE [LARGE SCALE GENOMIC DNA]</scope>
    <source>
        <strain evidence="12 13">SFB93</strain>
    </source>
</reference>
<dbReference type="Pfam" id="PF01252">
    <property type="entry name" value="Peptidase_A8"/>
    <property type="match status" value="1"/>
</dbReference>
<evidence type="ECO:0000256" key="2">
    <source>
        <dbReference type="ARBA" id="ARBA00022475"/>
    </source>
</evidence>
<dbReference type="GO" id="GO:0006508">
    <property type="term" value="P:proteolysis"/>
    <property type="evidence" value="ECO:0007669"/>
    <property type="project" value="UniProtKB-KW"/>
</dbReference>
<sequence length="169" mass="18111">MTRLKRILLMAPVIFSCVGCDRITKAVAREYLAGSSGQSFWGDLFRLQYAENPGAFLGMGAGLPETARFWAFIIAVGTVLLGVLVWTLSYRSLSPVGVVALSLVLAGGLSNFYDRVFNGGTVVDFLNLGLGGLRTGGFNVADVAITTGVTLLLIGELIRGRKEPEHEKE</sequence>
<dbReference type="NCBIfam" id="TIGR00077">
    <property type="entry name" value="lspA"/>
    <property type="match status" value="1"/>
</dbReference>
<keyword evidence="7 9" id="KW-1133">Transmembrane helix</keyword>
<evidence type="ECO:0000256" key="1">
    <source>
        <dbReference type="ARBA" id="ARBA00006139"/>
    </source>
</evidence>
<protein>
    <recommendedName>
        <fullName evidence="9">Lipoprotein signal peptidase</fullName>
        <ecNumber evidence="9">3.4.23.36</ecNumber>
    </recommendedName>
    <alternativeName>
        <fullName evidence="9">Prolipoprotein signal peptidase</fullName>
    </alternativeName>
    <alternativeName>
        <fullName evidence="9">Signal peptidase II</fullName>
        <shortName evidence="9">SPase II</shortName>
    </alternativeName>
</protein>
<comment type="similarity">
    <text evidence="1 9 11">Belongs to the peptidase A8 family.</text>
</comment>
<dbReference type="GO" id="GO:0004190">
    <property type="term" value="F:aspartic-type endopeptidase activity"/>
    <property type="evidence" value="ECO:0007669"/>
    <property type="project" value="UniProtKB-UniRule"/>
</dbReference>
<feature type="transmembrane region" description="Helical" evidence="9">
    <location>
        <begin position="69"/>
        <end position="88"/>
    </location>
</feature>
<keyword evidence="5 9" id="KW-0064">Aspartyl protease</keyword>
<keyword evidence="8 9" id="KW-0472">Membrane</keyword>
<dbReference type="PRINTS" id="PR00781">
    <property type="entry name" value="LIPOSIGPTASE"/>
</dbReference>
<evidence type="ECO:0000256" key="4">
    <source>
        <dbReference type="ARBA" id="ARBA00022692"/>
    </source>
</evidence>
<dbReference type="GO" id="GO:0005886">
    <property type="term" value="C:plasma membrane"/>
    <property type="evidence" value="ECO:0007669"/>
    <property type="project" value="UniProtKB-SubCell"/>
</dbReference>
<keyword evidence="6 9" id="KW-0378">Hydrolase</keyword>
<evidence type="ECO:0000256" key="9">
    <source>
        <dbReference type="HAMAP-Rule" id="MF_00161"/>
    </source>
</evidence>
<accession>A0A1L3GT30</accession>
<dbReference type="PANTHER" id="PTHR33695">
    <property type="entry name" value="LIPOPROTEIN SIGNAL PEPTIDASE"/>
    <property type="match status" value="1"/>
</dbReference>
<dbReference type="Proteomes" id="UP000182517">
    <property type="component" value="Chromosome"/>
</dbReference>
<evidence type="ECO:0000313" key="13">
    <source>
        <dbReference type="Proteomes" id="UP000182517"/>
    </source>
</evidence>
<dbReference type="UniPathway" id="UPA00665"/>
<dbReference type="PANTHER" id="PTHR33695:SF1">
    <property type="entry name" value="LIPOPROTEIN SIGNAL PEPTIDASE"/>
    <property type="match status" value="1"/>
</dbReference>
<keyword evidence="13" id="KW-1185">Reference proteome</keyword>
<feature type="transmembrane region" description="Helical" evidence="9">
    <location>
        <begin position="95"/>
        <end position="113"/>
    </location>
</feature>
<evidence type="ECO:0000313" key="12">
    <source>
        <dbReference type="EMBL" id="APG29020.1"/>
    </source>
</evidence>
<dbReference type="InterPro" id="IPR001872">
    <property type="entry name" value="Peptidase_A8"/>
</dbReference>
<feature type="transmembrane region" description="Helical" evidence="9">
    <location>
        <begin position="133"/>
        <end position="154"/>
    </location>
</feature>
<dbReference type="EMBL" id="CP015519">
    <property type="protein sequence ID" value="APG29020.1"/>
    <property type="molecule type" value="Genomic_DNA"/>
</dbReference>
<dbReference type="EC" id="3.4.23.36" evidence="9"/>
<dbReference type="OrthoDB" id="9810259at2"/>
<gene>
    <name evidence="9" type="primary">lspA</name>
    <name evidence="12" type="ORF">A7E78_04390</name>
</gene>
<evidence type="ECO:0000256" key="10">
    <source>
        <dbReference type="RuleBase" id="RU000594"/>
    </source>
</evidence>
<feature type="active site" evidence="9">
    <location>
        <position position="142"/>
    </location>
</feature>
<keyword evidence="4 9" id="KW-0812">Transmembrane</keyword>
<evidence type="ECO:0000256" key="3">
    <source>
        <dbReference type="ARBA" id="ARBA00022670"/>
    </source>
</evidence>
<comment type="function">
    <text evidence="9 10">This protein specifically catalyzes the removal of signal peptides from prolipoproteins.</text>
</comment>
<organism evidence="12 13">
    <name type="scientific">Syntrophotalea acetylenivorans</name>
    <dbReference type="NCBI Taxonomy" id="1842532"/>
    <lineage>
        <taxon>Bacteria</taxon>
        <taxon>Pseudomonadati</taxon>
        <taxon>Thermodesulfobacteriota</taxon>
        <taxon>Desulfuromonadia</taxon>
        <taxon>Desulfuromonadales</taxon>
        <taxon>Syntrophotaleaceae</taxon>
        <taxon>Syntrophotalea</taxon>
    </lineage>
</organism>
<comment type="pathway">
    <text evidence="9">Protein modification; lipoprotein biosynthesis (signal peptide cleavage).</text>
</comment>
<dbReference type="KEGG" id="pef:A7E78_04390"/>
<dbReference type="PROSITE" id="PS51257">
    <property type="entry name" value="PROKAR_LIPOPROTEIN"/>
    <property type="match status" value="1"/>
</dbReference>
<keyword evidence="2 9" id="KW-1003">Cell membrane</keyword>
<name>A0A1L3GT30_9BACT</name>
<evidence type="ECO:0000256" key="11">
    <source>
        <dbReference type="RuleBase" id="RU004181"/>
    </source>
</evidence>
<dbReference type="PROSITE" id="PS00855">
    <property type="entry name" value="SPASE_II"/>
    <property type="match status" value="1"/>
</dbReference>
<evidence type="ECO:0000256" key="8">
    <source>
        <dbReference type="ARBA" id="ARBA00023136"/>
    </source>
</evidence>